<feature type="region of interest" description="Disordered" evidence="1">
    <location>
        <begin position="1"/>
        <end position="25"/>
    </location>
</feature>
<sequence length="133" mass="14197">MIQRHAARRKAGGNNREEPVSTRPITDTLRHIGGGVFIDLASDKMNELVNAVDTTGKSGKLTLEVSVKKATRGGAMHITGKVTLKKPAEDALEAMLFATPEGNLVADDPRQQKLDLKNVSSAIDTPPANLKTA</sequence>
<name>A0A1U9URB3_CUPNE</name>
<accession>A0A1U9URB3</accession>
<protein>
    <submittedName>
        <fullName evidence="2">Uncharacterized protein</fullName>
    </submittedName>
</protein>
<evidence type="ECO:0000256" key="1">
    <source>
        <dbReference type="SAM" id="MobiDB-lite"/>
    </source>
</evidence>
<reference evidence="3" key="1">
    <citation type="submission" date="2017-02" db="EMBL/GenBank/DDBJ databases">
        <title>Complete genome sequence of Cupriavidus necator strain NH9, a 3-chlorobenzoate degrader.</title>
        <authorList>
            <person name="Moriuchi R."/>
            <person name="Dohra H."/>
            <person name="Ogawa N."/>
        </authorList>
    </citation>
    <scope>NUCLEOTIDE SEQUENCE [LARGE SCALE GENOMIC DNA]</scope>
    <source>
        <strain evidence="3">NH9</strain>
    </source>
</reference>
<evidence type="ECO:0000313" key="3">
    <source>
        <dbReference type="Proteomes" id="UP000189627"/>
    </source>
</evidence>
<dbReference type="AlphaFoldDB" id="A0A1U9URB3"/>
<feature type="compositionally biased region" description="Basic residues" evidence="1">
    <location>
        <begin position="1"/>
        <end position="11"/>
    </location>
</feature>
<evidence type="ECO:0000313" key="2">
    <source>
        <dbReference type="EMBL" id="AQV94791.1"/>
    </source>
</evidence>
<dbReference type="EMBL" id="CP017757">
    <property type="protein sequence ID" value="AQV94791.1"/>
    <property type="molecule type" value="Genomic_DNA"/>
</dbReference>
<dbReference type="KEGG" id="cuh:BJN34_12960"/>
<organism evidence="2 3">
    <name type="scientific">Cupriavidus necator</name>
    <name type="common">Alcaligenes eutrophus</name>
    <name type="synonym">Ralstonia eutropha</name>
    <dbReference type="NCBI Taxonomy" id="106590"/>
    <lineage>
        <taxon>Bacteria</taxon>
        <taxon>Pseudomonadati</taxon>
        <taxon>Pseudomonadota</taxon>
        <taxon>Betaproteobacteria</taxon>
        <taxon>Burkholderiales</taxon>
        <taxon>Burkholderiaceae</taxon>
        <taxon>Cupriavidus</taxon>
    </lineage>
</organism>
<gene>
    <name evidence="2" type="ORF">BJN34_12960</name>
</gene>
<dbReference type="Proteomes" id="UP000189627">
    <property type="component" value="Chromosome 1"/>
</dbReference>
<proteinExistence type="predicted"/>